<dbReference type="InterPro" id="IPR052891">
    <property type="entry name" value="DNA-3mA_glycosylase"/>
</dbReference>
<dbReference type="Gene3D" id="1.10.340.30">
    <property type="entry name" value="Hypothetical protein, domain 2"/>
    <property type="match status" value="1"/>
</dbReference>
<evidence type="ECO:0000313" key="1">
    <source>
        <dbReference type="EMBL" id="MFC4310553.1"/>
    </source>
</evidence>
<reference evidence="2" key="1">
    <citation type="journal article" date="2019" name="Int. J. Syst. Evol. Microbiol.">
        <title>The Global Catalogue of Microorganisms (GCM) 10K type strain sequencing project: providing services to taxonomists for standard genome sequencing and annotation.</title>
        <authorList>
            <consortium name="The Broad Institute Genomics Platform"/>
            <consortium name="The Broad Institute Genome Sequencing Center for Infectious Disease"/>
            <person name="Wu L."/>
            <person name="Ma J."/>
        </authorList>
    </citation>
    <scope>NUCLEOTIDE SEQUENCE [LARGE SCALE GENOMIC DNA]</scope>
    <source>
        <strain evidence="2">CGMCC 1.10759</strain>
    </source>
</reference>
<dbReference type="NCBIfam" id="TIGR00624">
    <property type="entry name" value="tag"/>
    <property type="match status" value="1"/>
</dbReference>
<dbReference type="Pfam" id="PF03352">
    <property type="entry name" value="Adenine_glyco"/>
    <property type="match status" value="1"/>
</dbReference>
<sequence length="194" mass="21797">MREPTRCTWPLGGNELYLEYHDKEWGVPAWDDRTQFEFLILEGAQAGLSWSTILNKRDGYRAAFAGFDPERIAKFGKRDVARLMKDPGIVRNRLKIESAIGNAKAFLAFQGDFAKHLWSFVGGKPIQNNIAEHGKVPATSPESDALSKDLKKRGFRFVGSTIIYAHMQATGMVNDHLTSCFRYKQCKALGKKAA</sequence>
<protein>
    <submittedName>
        <fullName evidence="1">DNA-3-methyladenine glycosylase I</fullName>
    </submittedName>
</protein>
<evidence type="ECO:0000313" key="2">
    <source>
        <dbReference type="Proteomes" id="UP001595904"/>
    </source>
</evidence>
<dbReference type="InterPro" id="IPR005019">
    <property type="entry name" value="Adenine_glyco"/>
</dbReference>
<dbReference type="InterPro" id="IPR004597">
    <property type="entry name" value="Tag"/>
</dbReference>
<keyword evidence="2" id="KW-1185">Reference proteome</keyword>
<dbReference type="PANTHER" id="PTHR30037">
    <property type="entry name" value="DNA-3-METHYLADENINE GLYCOSYLASE 1"/>
    <property type="match status" value="1"/>
</dbReference>
<organism evidence="1 2">
    <name type="scientific">Steroidobacter flavus</name>
    <dbReference type="NCBI Taxonomy" id="1842136"/>
    <lineage>
        <taxon>Bacteria</taxon>
        <taxon>Pseudomonadati</taxon>
        <taxon>Pseudomonadota</taxon>
        <taxon>Gammaproteobacteria</taxon>
        <taxon>Steroidobacterales</taxon>
        <taxon>Steroidobacteraceae</taxon>
        <taxon>Steroidobacter</taxon>
    </lineage>
</organism>
<accession>A0ABV8SVB1</accession>
<dbReference type="SUPFAM" id="SSF48150">
    <property type="entry name" value="DNA-glycosylase"/>
    <property type="match status" value="1"/>
</dbReference>
<dbReference type="PANTHER" id="PTHR30037:SF4">
    <property type="entry name" value="DNA-3-METHYLADENINE GLYCOSYLASE I"/>
    <property type="match status" value="1"/>
</dbReference>
<dbReference type="Proteomes" id="UP001595904">
    <property type="component" value="Unassembled WGS sequence"/>
</dbReference>
<name>A0ABV8SVB1_9GAMM</name>
<dbReference type="EMBL" id="JBHSDU010000003">
    <property type="protein sequence ID" value="MFC4310553.1"/>
    <property type="molecule type" value="Genomic_DNA"/>
</dbReference>
<gene>
    <name evidence="1" type="ORF">ACFPN2_15790</name>
</gene>
<dbReference type="RefSeq" id="WP_380598133.1">
    <property type="nucleotide sequence ID" value="NZ_JBHSDU010000003.1"/>
</dbReference>
<comment type="caution">
    <text evidence="1">The sequence shown here is derived from an EMBL/GenBank/DDBJ whole genome shotgun (WGS) entry which is preliminary data.</text>
</comment>
<proteinExistence type="predicted"/>
<dbReference type="InterPro" id="IPR011257">
    <property type="entry name" value="DNA_glycosylase"/>
</dbReference>